<evidence type="ECO:0000313" key="2">
    <source>
        <dbReference type="EMBL" id="MBK9795566.1"/>
    </source>
</evidence>
<sequence length="169" mass="18228">MREIPMSPACHAALAAIETDPLDPGLDAEAHMKLCTACSEARVAYLAQEEAPLALAPAGYFERLPGRIQGKLPARSRPIHTQRFFWGTAAALLLAVGATAFWVGRANRTPLVEANLSRPAVELQDDDLTDTPFQDGEDALSQLTALSQEDAEAVIRALSRRPKPSPSEK</sequence>
<dbReference type="EMBL" id="JADKIO010000005">
    <property type="protein sequence ID" value="MBK9795566.1"/>
    <property type="molecule type" value="Genomic_DNA"/>
</dbReference>
<name>A0A9D7SGG8_9BACT</name>
<dbReference type="Proteomes" id="UP000886657">
    <property type="component" value="Unassembled WGS sequence"/>
</dbReference>
<proteinExistence type="predicted"/>
<gene>
    <name evidence="2" type="ORF">IPP58_03560</name>
</gene>
<dbReference type="AlphaFoldDB" id="A0A9D7SGG8"/>
<feature type="transmembrane region" description="Helical" evidence="1">
    <location>
        <begin position="84"/>
        <end position="103"/>
    </location>
</feature>
<accession>A0A9D7SGG8</accession>
<keyword evidence="1" id="KW-0472">Membrane</keyword>
<keyword evidence="1" id="KW-1133">Transmembrane helix</keyword>
<organism evidence="2 3">
    <name type="scientific">Candidatus Geothrix skivensis</name>
    <dbReference type="NCBI Taxonomy" id="2954439"/>
    <lineage>
        <taxon>Bacteria</taxon>
        <taxon>Pseudomonadati</taxon>
        <taxon>Acidobacteriota</taxon>
        <taxon>Holophagae</taxon>
        <taxon>Holophagales</taxon>
        <taxon>Holophagaceae</taxon>
        <taxon>Geothrix</taxon>
    </lineage>
</organism>
<evidence type="ECO:0000313" key="3">
    <source>
        <dbReference type="Proteomes" id="UP000886657"/>
    </source>
</evidence>
<keyword evidence="1" id="KW-0812">Transmembrane</keyword>
<comment type="caution">
    <text evidence="2">The sequence shown here is derived from an EMBL/GenBank/DDBJ whole genome shotgun (WGS) entry which is preliminary data.</text>
</comment>
<evidence type="ECO:0000256" key="1">
    <source>
        <dbReference type="SAM" id="Phobius"/>
    </source>
</evidence>
<reference evidence="2" key="1">
    <citation type="submission" date="2020-10" db="EMBL/GenBank/DDBJ databases">
        <title>Connecting structure to function with the recovery of over 1000 high-quality activated sludge metagenome-assembled genomes encoding full-length rRNA genes using long-read sequencing.</title>
        <authorList>
            <person name="Singleton C.M."/>
            <person name="Petriglieri F."/>
            <person name="Kristensen J.M."/>
            <person name="Kirkegaard R.H."/>
            <person name="Michaelsen T.Y."/>
            <person name="Andersen M.H."/>
            <person name="Karst S.M."/>
            <person name="Dueholm M.S."/>
            <person name="Nielsen P.H."/>
            <person name="Albertsen M."/>
        </authorList>
    </citation>
    <scope>NUCLEOTIDE SEQUENCE</scope>
    <source>
        <strain evidence="2">Skiv_18-Q3-R9-52_MAXAC.067</strain>
    </source>
</reference>
<protein>
    <submittedName>
        <fullName evidence="2">Uncharacterized protein</fullName>
    </submittedName>
</protein>